<reference evidence="1 2" key="1">
    <citation type="journal article" date="2017" name="Curr. Biol.">
        <title>Genome architecture and evolution of a unichromosomal asexual nematode.</title>
        <authorList>
            <person name="Fradin H."/>
            <person name="Zegar C."/>
            <person name="Gutwein M."/>
            <person name="Lucas J."/>
            <person name="Kovtun M."/>
            <person name="Corcoran D."/>
            <person name="Baugh L.R."/>
            <person name="Kiontke K."/>
            <person name="Gunsalus K."/>
            <person name="Fitch D.H."/>
            <person name="Piano F."/>
        </authorList>
    </citation>
    <scope>NUCLEOTIDE SEQUENCE [LARGE SCALE GENOMIC DNA]</scope>
    <source>
        <strain evidence="1">PF1309</strain>
    </source>
</reference>
<name>A0A2A2JMU6_9BILA</name>
<evidence type="ECO:0000313" key="2">
    <source>
        <dbReference type="Proteomes" id="UP000218231"/>
    </source>
</evidence>
<evidence type="ECO:0000313" key="1">
    <source>
        <dbReference type="EMBL" id="PAV63008.1"/>
    </source>
</evidence>
<sequence length="87" mass="9698">MQQSKRGANCLLVLCEWEMRAGNGGVEVFLSVQVRRTVRLSKVDTGSMLMNSESLDLCLNSITLPCPCYHLSTFDILPKHFSSSFCP</sequence>
<dbReference type="EMBL" id="LIAE01010337">
    <property type="protein sequence ID" value="PAV63008.1"/>
    <property type="molecule type" value="Genomic_DNA"/>
</dbReference>
<protein>
    <submittedName>
        <fullName evidence="1">Uncharacterized protein</fullName>
    </submittedName>
</protein>
<comment type="caution">
    <text evidence="1">The sequence shown here is derived from an EMBL/GenBank/DDBJ whole genome shotgun (WGS) entry which is preliminary data.</text>
</comment>
<accession>A0A2A2JMU6</accession>
<dbReference type="Proteomes" id="UP000218231">
    <property type="component" value="Unassembled WGS sequence"/>
</dbReference>
<keyword evidence="2" id="KW-1185">Reference proteome</keyword>
<gene>
    <name evidence="1" type="ORF">WR25_03899</name>
</gene>
<organism evidence="1 2">
    <name type="scientific">Diploscapter pachys</name>
    <dbReference type="NCBI Taxonomy" id="2018661"/>
    <lineage>
        <taxon>Eukaryota</taxon>
        <taxon>Metazoa</taxon>
        <taxon>Ecdysozoa</taxon>
        <taxon>Nematoda</taxon>
        <taxon>Chromadorea</taxon>
        <taxon>Rhabditida</taxon>
        <taxon>Rhabditina</taxon>
        <taxon>Rhabditomorpha</taxon>
        <taxon>Rhabditoidea</taxon>
        <taxon>Rhabditidae</taxon>
        <taxon>Diploscapter</taxon>
    </lineage>
</organism>
<dbReference type="AlphaFoldDB" id="A0A2A2JMU6"/>
<proteinExistence type="predicted"/>